<sequence length="113" mass="12992">MTINYRCKKCRSLLFTENEIQQHEPNNNEVSFGYRRRGGGGDCNSVFLKDKLVWMGLCDQNTGKIECPKCHYEIGTYTWSGNQCSCGKWISPALQIAISKVDKEKPFTFPQHH</sequence>
<evidence type="ECO:0000313" key="3">
    <source>
        <dbReference type="Proteomes" id="UP001628156"/>
    </source>
</evidence>
<dbReference type="PANTHER" id="PTHR45848">
    <property type="entry name" value="DUAL SPECIFICITY PROTEIN PHOSPHATASE 12 FAMILY MEMBER"/>
    <property type="match status" value="1"/>
</dbReference>
<comment type="caution">
    <text evidence="2">The sequence shown here is derived from an EMBL/GenBank/DDBJ whole genome shotgun (WGS) entry which is preliminary data.</text>
</comment>
<name>A0ABQ0DAV1_9EUKA</name>
<organism evidence="2 3">
    <name type="scientific">Entamoeba nuttalli</name>
    <dbReference type="NCBI Taxonomy" id="412467"/>
    <lineage>
        <taxon>Eukaryota</taxon>
        <taxon>Amoebozoa</taxon>
        <taxon>Evosea</taxon>
        <taxon>Archamoebae</taxon>
        <taxon>Mastigamoebida</taxon>
        <taxon>Entamoebidae</taxon>
        <taxon>Entamoeba</taxon>
    </lineage>
</organism>
<accession>A0ABQ0DAV1</accession>
<evidence type="ECO:0000313" key="2">
    <source>
        <dbReference type="EMBL" id="GAB1219988.1"/>
    </source>
</evidence>
<evidence type="ECO:0000256" key="1">
    <source>
        <dbReference type="ARBA" id="ARBA00008601"/>
    </source>
</evidence>
<protein>
    <recommendedName>
        <fullName evidence="4">Dual specificity protein phosphatase</fullName>
    </recommendedName>
</protein>
<comment type="similarity">
    <text evidence="1">Belongs to the protein-tyrosine phosphatase family. Non-receptor class dual specificity subfamily.</text>
</comment>
<evidence type="ECO:0008006" key="4">
    <source>
        <dbReference type="Google" id="ProtNLM"/>
    </source>
</evidence>
<proteinExistence type="inferred from homology"/>
<gene>
    <name evidence="2" type="ORF">ENUP19_0047G0047</name>
</gene>
<reference evidence="2 3" key="1">
    <citation type="journal article" date="2019" name="PLoS Negl. Trop. Dis.">
        <title>Whole genome sequencing of Entamoeba nuttalli reveals mammalian host-related molecular signatures and a novel octapeptide-repeat surface protein.</title>
        <authorList>
            <person name="Tanaka M."/>
            <person name="Makiuchi T."/>
            <person name="Komiyama T."/>
            <person name="Shiina T."/>
            <person name="Osaki K."/>
            <person name="Tachibana H."/>
        </authorList>
    </citation>
    <scope>NUCLEOTIDE SEQUENCE [LARGE SCALE GENOMIC DNA]</scope>
    <source>
        <strain evidence="2 3">P19-061405</strain>
    </source>
</reference>
<keyword evidence="3" id="KW-1185">Reference proteome</keyword>
<dbReference type="EMBL" id="BAAFRS010000047">
    <property type="protein sequence ID" value="GAB1219988.1"/>
    <property type="molecule type" value="Genomic_DNA"/>
</dbReference>
<dbReference type="Proteomes" id="UP001628156">
    <property type="component" value="Unassembled WGS sequence"/>
</dbReference>